<organism evidence="2 3">
    <name type="scientific">Thermohalobacter berrensis</name>
    <dbReference type="NCBI Taxonomy" id="99594"/>
    <lineage>
        <taxon>Bacteria</taxon>
        <taxon>Bacillati</taxon>
        <taxon>Bacillota</taxon>
        <taxon>Tissierellia</taxon>
        <taxon>Tissierellales</taxon>
        <taxon>Thermohalobacteraceae</taxon>
        <taxon>Thermohalobacter</taxon>
    </lineage>
</organism>
<dbReference type="Proteomes" id="UP000284177">
    <property type="component" value="Unassembled WGS sequence"/>
</dbReference>
<feature type="transmembrane region" description="Helical" evidence="1">
    <location>
        <begin position="112"/>
        <end position="129"/>
    </location>
</feature>
<evidence type="ECO:0000313" key="3">
    <source>
        <dbReference type="Proteomes" id="UP000284177"/>
    </source>
</evidence>
<evidence type="ECO:0000313" key="2">
    <source>
        <dbReference type="EMBL" id="RKD30880.1"/>
    </source>
</evidence>
<dbReference type="OrthoDB" id="1956655at2"/>
<comment type="caution">
    <text evidence="2">The sequence shown here is derived from an EMBL/GenBank/DDBJ whole genome shotgun (WGS) entry which is preliminary data.</text>
</comment>
<keyword evidence="1" id="KW-0472">Membrane</keyword>
<gene>
    <name evidence="2" type="ORF">BET03_13230</name>
</gene>
<protein>
    <submittedName>
        <fullName evidence="2">Uncharacterized protein</fullName>
    </submittedName>
</protein>
<keyword evidence="1" id="KW-0812">Transmembrane</keyword>
<reference evidence="2 3" key="1">
    <citation type="submission" date="2016-08" db="EMBL/GenBank/DDBJ databases">
        <title>Novel Firmicutes and Novel Genomes.</title>
        <authorList>
            <person name="Poppleton D.I."/>
            <person name="Gribaldo S."/>
        </authorList>
    </citation>
    <scope>NUCLEOTIDE SEQUENCE [LARGE SCALE GENOMIC DNA]</scope>
    <source>
        <strain evidence="2 3">CTT3</strain>
    </source>
</reference>
<keyword evidence="1" id="KW-1133">Transmembrane helix</keyword>
<dbReference type="AlphaFoldDB" id="A0A419T013"/>
<dbReference type="EMBL" id="MCIB01000028">
    <property type="protein sequence ID" value="RKD30880.1"/>
    <property type="molecule type" value="Genomic_DNA"/>
</dbReference>
<proteinExistence type="predicted"/>
<accession>A0A419T013</accession>
<evidence type="ECO:0000256" key="1">
    <source>
        <dbReference type="SAM" id="Phobius"/>
    </source>
</evidence>
<sequence>MPQEYNNNLAYMLNRIMMGEEEYKKFEEFMDEYGDKSDDYLYREIEKVQAEVSNDLKRQHLKNLEYVAKMEGFVTDETRRKIERVKGIIKIDEDVESRSPYYRRPYYYRGDFFRGSSLLLWFLLLTLLFRQRRFRRPFFY</sequence>
<name>A0A419T013_9FIRM</name>
<keyword evidence="3" id="KW-1185">Reference proteome</keyword>
<dbReference type="RefSeq" id="WP_120169867.1">
    <property type="nucleotide sequence ID" value="NZ_MCIB01000028.1"/>
</dbReference>